<feature type="transmembrane region" description="Helical" evidence="6">
    <location>
        <begin position="507"/>
        <end position="527"/>
    </location>
</feature>
<dbReference type="PROSITE" id="PS50850">
    <property type="entry name" value="MFS"/>
    <property type="match status" value="1"/>
</dbReference>
<keyword evidence="2" id="KW-0813">Transport</keyword>
<feature type="transmembrane region" description="Helical" evidence="6">
    <location>
        <begin position="205"/>
        <end position="227"/>
    </location>
</feature>
<dbReference type="Gene3D" id="1.20.1720.10">
    <property type="entry name" value="Multidrug resistance protein D"/>
    <property type="match status" value="1"/>
</dbReference>
<keyword evidence="4 6" id="KW-1133">Transmembrane helix</keyword>
<dbReference type="SUPFAM" id="SSF103473">
    <property type="entry name" value="MFS general substrate transporter"/>
    <property type="match status" value="1"/>
</dbReference>
<dbReference type="PANTHER" id="PTHR23501">
    <property type="entry name" value="MAJOR FACILITATOR SUPERFAMILY"/>
    <property type="match status" value="1"/>
</dbReference>
<evidence type="ECO:0000256" key="2">
    <source>
        <dbReference type="ARBA" id="ARBA00022448"/>
    </source>
</evidence>
<feature type="transmembrane region" description="Helical" evidence="6">
    <location>
        <begin position="147"/>
        <end position="168"/>
    </location>
</feature>
<keyword evidence="9" id="KW-1185">Reference proteome</keyword>
<dbReference type="EMBL" id="JARIHO010000030">
    <property type="protein sequence ID" value="KAJ7336812.1"/>
    <property type="molecule type" value="Genomic_DNA"/>
</dbReference>
<sequence length="543" mass="58037">MSAQTPRSETATIAGNVQQFASSDLHSLQEKKDSVTGDDPEYATGLGLATIMSTILACTLLAALDIRGFQTTAIPRITDDFRQLDQVGWYGSACFLLVGTSAPMWGKLYKYFSGRLVYIGSLSLFLVGSIIAAAAPNSAAFIVARAIQGWGCSGTLSGSILMIVYVAAPAKRPMLIGVWMGVFMIFTIVGPVIGGAFTSEVTWRWCFWINLPVGGPVLVLLFLFFHVPKHITPVQATWKEILLQLDLPGFSLLLGSLVSFTLALQWGGQSKPWNDGSVIATLVMFGVLTVAFVITEWLQGAYAMVPLSLLKPRIAWTNALYAYISNLADFQVLFYLPIYFLSIHGQSAITSGVNSLPFMATFAAGAMLSGALVGKTRFLQPYELLSAVLATAGAAISYTLDLDSSKARYVGAPILIPMTALQGFSNAEDVPSTTGIILMCNSISGAYFVTAAQSLFANRMLKSLAASELSIDAATVLATGASELQRVFGGDELAAVLGAYMTGMKGVFAFSLAGTAFTVLLALLIPFKRLPAYDHVDKQTEKE</sequence>
<proteinExistence type="predicted"/>
<comment type="subcellular location">
    <subcellularLocation>
        <location evidence="1">Membrane</location>
        <topology evidence="1">Multi-pass membrane protein</topology>
    </subcellularLocation>
</comment>
<feature type="transmembrane region" description="Helical" evidence="6">
    <location>
        <begin position="42"/>
        <end position="66"/>
    </location>
</feature>
<feature type="transmembrane region" description="Helical" evidence="6">
    <location>
        <begin position="278"/>
        <end position="300"/>
    </location>
</feature>
<dbReference type="Proteomes" id="UP001218218">
    <property type="component" value="Unassembled WGS sequence"/>
</dbReference>
<dbReference type="InterPro" id="IPR011701">
    <property type="entry name" value="MFS"/>
</dbReference>
<feature type="transmembrane region" description="Helical" evidence="6">
    <location>
        <begin position="247"/>
        <end position="266"/>
    </location>
</feature>
<dbReference type="InterPro" id="IPR020846">
    <property type="entry name" value="MFS_dom"/>
</dbReference>
<reference evidence="8" key="1">
    <citation type="submission" date="2023-03" db="EMBL/GenBank/DDBJ databases">
        <title>Massive genome expansion in bonnet fungi (Mycena s.s.) driven by repeated elements and novel gene families across ecological guilds.</title>
        <authorList>
            <consortium name="Lawrence Berkeley National Laboratory"/>
            <person name="Harder C.B."/>
            <person name="Miyauchi S."/>
            <person name="Viragh M."/>
            <person name="Kuo A."/>
            <person name="Thoen E."/>
            <person name="Andreopoulos B."/>
            <person name="Lu D."/>
            <person name="Skrede I."/>
            <person name="Drula E."/>
            <person name="Henrissat B."/>
            <person name="Morin E."/>
            <person name="Kohler A."/>
            <person name="Barry K."/>
            <person name="LaButti K."/>
            <person name="Morin E."/>
            <person name="Salamov A."/>
            <person name="Lipzen A."/>
            <person name="Mereny Z."/>
            <person name="Hegedus B."/>
            <person name="Baldrian P."/>
            <person name="Stursova M."/>
            <person name="Weitz H."/>
            <person name="Taylor A."/>
            <person name="Grigoriev I.V."/>
            <person name="Nagy L.G."/>
            <person name="Martin F."/>
            <person name="Kauserud H."/>
        </authorList>
    </citation>
    <scope>NUCLEOTIDE SEQUENCE</scope>
    <source>
        <strain evidence="8">CBHHK002</strain>
    </source>
</reference>
<evidence type="ECO:0000313" key="8">
    <source>
        <dbReference type="EMBL" id="KAJ7336812.1"/>
    </source>
</evidence>
<protein>
    <submittedName>
        <fullName evidence="8">Efflux pump</fullName>
    </submittedName>
</protein>
<gene>
    <name evidence="8" type="ORF">DFH08DRAFT_915927</name>
</gene>
<keyword evidence="3 6" id="KW-0812">Transmembrane</keyword>
<dbReference type="Pfam" id="PF07690">
    <property type="entry name" value="MFS_1"/>
    <property type="match status" value="1"/>
</dbReference>
<dbReference type="GO" id="GO:0005886">
    <property type="term" value="C:plasma membrane"/>
    <property type="evidence" value="ECO:0007669"/>
    <property type="project" value="TreeGrafter"/>
</dbReference>
<feature type="transmembrane region" description="Helical" evidence="6">
    <location>
        <begin position="117"/>
        <end position="135"/>
    </location>
</feature>
<keyword evidence="5 6" id="KW-0472">Membrane</keyword>
<feature type="transmembrane region" description="Helical" evidence="6">
    <location>
        <begin position="320"/>
        <end position="341"/>
    </location>
</feature>
<evidence type="ECO:0000256" key="6">
    <source>
        <dbReference type="SAM" id="Phobius"/>
    </source>
</evidence>
<evidence type="ECO:0000256" key="4">
    <source>
        <dbReference type="ARBA" id="ARBA00022989"/>
    </source>
</evidence>
<evidence type="ECO:0000256" key="5">
    <source>
        <dbReference type="ARBA" id="ARBA00023136"/>
    </source>
</evidence>
<accession>A0AAD6ZS75</accession>
<comment type="caution">
    <text evidence="8">The sequence shown here is derived from an EMBL/GenBank/DDBJ whole genome shotgun (WGS) entry which is preliminary data.</text>
</comment>
<feature type="domain" description="Major facilitator superfamily (MFS) profile" evidence="7">
    <location>
        <begin position="51"/>
        <end position="530"/>
    </location>
</feature>
<evidence type="ECO:0000256" key="1">
    <source>
        <dbReference type="ARBA" id="ARBA00004141"/>
    </source>
</evidence>
<dbReference type="InterPro" id="IPR036259">
    <property type="entry name" value="MFS_trans_sf"/>
</dbReference>
<feature type="transmembrane region" description="Helical" evidence="6">
    <location>
        <begin position="436"/>
        <end position="457"/>
    </location>
</feature>
<dbReference type="GO" id="GO:0022857">
    <property type="term" value="F:transmembrane transporter activity"/>
    <property type="evidence" value="ECO:0007669"/>
    <property type="project" value="InterPro"/>
</dbReference>
<dbReference type="PANTHER" id="PTHR23501:SF177">
    <property type="entry name" value="MAJOR FACILITATOR SUPERFAMILY (MFS) PROFILE DOMAIN-CONTAINING PROTEIN-RELATED"/>
    <property type="match status" value="1"/>
</dbReference>
<feature type="transmembrane region" description="Helical" evidence="6">
    <location>
        <begin position="379"/>
        <end position="400"/>
    </location>
</feature>
<feature type="transmembrane region" description="Helical" evidence="6">
    <location>
        <begin position="174"/>
        <end position="193"/>
    </location>
</feature>
<name>A0AAD6ZS75_9AGAR</name>
<evidence type="ECO:0000256" key="3">
    <source>
        <dbReference type="ARBA" id="ARBA00022692"/>
    </source>
</evidence>
<feature type="transmembrane region" description="Helical" evidence="6">
    <location>
        <begin position="353"/>
        <end position="373"/>
    </location>
</feature>
<dbReference type="AlphaFoldDB" id="A0AAD6ZS75"/>
<organism evidence="8 9">
    <name type="scientific">Mycena albidolilacea</name>
    <dbReference type="NCBI Taxonomy" id="1033008"/>
    <lineage>
        <taxon>Eukaryota</taxon>
        <taxon>Fungi</taxon>
        <taxon>Dikarya</taxon>
        <taxon>Basidiomycota</taxon>
        <taxon>Agaricomycotina</taxon>
        <taxon>Agaricomycetes</taxon>
        <taxon>Agaricomycetidae</taxon>
        <taxon>Agaricales</taxon>
        <taxon>Marasmiineae</taxon>
        <taxon>Mycenaceae</taxon>
        <taxon>Mycena</taxon>
    </lineage>
</organism>
<evidence type="ECO:0000313" key="9">
    <source>
        <dbReference type="Proteomes" id="UP001218218"/>
    </source>
</evidence>
<evidence type="ECO:0000259" key="7">
    <source>
        <dbReference type="PROSITE" id="PS50850"/>
    </source>
</evidence>